<sequence length="210" mass="23221">MGKIIMEKCSYGRPKNYFAVNCRLFREIIVVHLLRELLLQLFISRLPNGPLGLSATLNCPSPQVGHLKIKKANHHARKWLNAQALFAYLHDGAGLNTTPSQPLGDDRDANGNDTNVFASDREIPMTDADAGPALKTPPMQEIQFFIMRLMQLLTGRNTIAIDFWANSSADAGLQGANFACTGGEKTRRGIIAPNPEQHREQPFGNLEIKS</sequence>
<evidence type="ECO:0000313" key="1">
    <source>
        <dbReference type="EMBL" id="KAA6373680.1"/>
    </source>
</evidence>
<dbReference type="AlphaFoldDB" id="A0A5J4UU42"/>
<comment type="caution">
    <text evidence="1">The sequence shown here is derived from an EMBL/GenBank/DDBJ whole genome shotgun (WGS) entry which is preliminary data.</text>
</comment>
<reference evidence="1 2" key="1">
    <citation type="submission" date="2019-03" db="EMBL/GenBank/DDBJ databases">
        <title>Single cell metagenomics reveals metabolic interactions within the superorganism composed of flagellate Streblomastix strix and complex community of Bacteroidetes bacteria on its surface.</title>
        <authorList>
            <person name="Treitli S.C."/>
            <person name="Kolisko M."/>
            <person name="Husnik F."/>
            <person name="Keeling P."/>
            <person name="Hampl V."/>
        </authorList>
    </citation>
    <scope>NUCLEOTIDE SEQUENCE [LARGE SCALE GENOMIC DNA]</scope>
    <source>
        <strain evidence="1">ST1C</strain>
    </source>
</reference>
<organism evidence="1 2">
    <name type="scientific">Streblomastix strix</name>
    <dbReference type="NCBI Taxonomy" id="222440"/>
    <lineage>
        <taxon>Eukaryota</taxon>
        <taxon>Metamonada</taxon>
        <taxon>Preaxostyla</taxon>
        <taxon>Oxymonadida</taxon>
        <taxon>Streblomastigidae</taxon>
        <taxon>Streblomastix</taxon>
    </lineage>
</organism>
<accession>A0A5J4UU42</accession>
<gene>
    <name evidence="1" type="ORF">EZS28_030792</name>
</gene>
<dbReference type="Proteomes" id="UP000324800">
    <property type="component" value="Unassembled WGS sequence"/>
</dbReference>
<protein>
    <submittedName>
        <fullName evidence="1">Uncharacterized protein</fullName>
    </submittedName>
</protein>
<name>A0A5J4UU42_9EUKA</name>
<evidence type="ECO:0000313" key="2">
    <source>
        <dbReference type="Proteomes" id="UP000324800"/>
    </source>
</evidence>
<dbReference type="EMBL" id="SNRW01012543">
    <property type="protein sequence ID" value="KAA6373680.1"/>
    <property type="molecule type" value="Genomic_DNA"/>
</dbReference>
<proteinExistence type="predicted"/>